<keyword evidence="3" id="KW-1185">Reference proteome</keyword>
<organism evidence="2 3">
    <name type="scientific">Hominilimicola fabiformis</name>
    <dbReference type="NCBI Taxonomy" id="2885356"/>
    <lineage>
        <taxon>Bacteria</taxon>
        <taxon>Bacillati</taxon>
        <taxon>Bacillota</taxon>
        <taxon>Clostridia</taxon>
        <taxon>Eubacteriales</taxon>
        <taxon>Oscillospiraceae</taxon>
        <taxon>Hominilimicola</taxon>
    </lineage>
</organism>
<accession>A0AAE3DXZ4</accession>
<evidence type="ECO:0000313" key="2">
    <source>
        <dbReference type="EMBL" id="MCC2209951.1"/>
    </source>
</evidence>
<comment type="caution">
    <text evidence="2">The sequence shown here is derived from an EMBL/GenBank/DDBJ whole genome shotgun (WGS) entry which is preliminary data.</text>
</comment>
<gene>
    <name evidence="2" type="ORF">LKE05_03955</name>
</gene>
<dbReference type="Proteomes" id="UP001198242">
    <property type="component" value="Unassembled WGS sequence"/>
</dbReference>
<keyword evidence="1" id="KW-0732">Signal</keyword>
<dbReference type="EMBL" id="JAJEQM010000003">
    <property type="protein sequence ID" value="MCC2209951.1"/>
    <property type="molecule type" value="Genomic_DNA"/>
</dbReference>
<protein>
    <recommendedName>
        <fullName evidence="4">Ig-like domain-containing protein</fullName>
    </recommendedName>
</protein>
<reference evidence="2 3" key="1">
    <citation type="submission" date="2021-10" db="EMBL/GenBank/DDBJ databases">
        <title>Anaerobic single-cell dispensing facilitates the cultivation of human gut bacteria.</title>
        <authorList>
            <person name="Afrizal A."/>
        </authorList>
    </citation>
    <scope>NUCLEOTIDE SEQUENCE [LARGE SCALE GENOMIC DNA]</scope>
    <source>
        <strain evidence="2 3">CLA-AA-H232</strain>
    </source>
</reference>
<feature type="signal peptide" evidence="1">
    <location>
        <begin position="1"/>
        <end position="25"/>
    </location>
</feature>
<evidence type="ECO:0000313" key="3">
    <source>
        <dbReference type="Proteomes" id="UP001198242"/>
    </source>
</evidence>
<proteinExistence type="predicted"/>
<dbReference type="RefSeq" id="WP_308455988.1">
    <property type="nucleotide sequence ID" value="NZ_JAJEQM010000003.1"/>
</dbReference>
<name>A0AAE3DXZ4_9FIRM</name>
<evidence type="ECO:0008006" key="4">
    <source>
        <dbReference type="Google" id="ProtNLM"/>
    </source>
</evidence>
<feature type="chain" id="PRO_5042017312" description="Ig-like domain-containing protein" evidence="1">
    <location>
        <begin position="26"/>
        <end position="2354"/>
    </location>
</feature>
<sequence length="2354" mass="263219">MKKFISTLLCIVFVAALMPAQIAKADSDVMSVANQVKVPILNEQTYNNKKLMNKYTRDMSDWWATDLTLTAGMLFKRCDVDNAYYQYWGSINEAVETMGMAYVSTFRGHDNGFWSTSFKLKDSVANNSVFPELEATGQLMMRFGANLIGNHAKMSFKNTMIRGEGKKDSGWFKLQSGDTLNNKFKMQGVFDAKVKKPYVFFADITKPTVKSAHMKSNVLYLDMGEKLRSIENEKITLTLYATNVESGVQNMELTATSGGINGNEIFFYVHAPKNVKEYQITKIKSVEYDKKEYTGQMYGIAYADKYLARNEEPRFKVIDNAPGLIPEYFTATSPITDYAGNSLDIHTKDLTGYSLLVDKKAPEIDSVEIAGNMIAADSTSYSQPSDWPEDIDKSSVFAGVGDTLTFSAMTTEKIKTSEKSSMTAELNIAQNGSKAVLEIEKFEDMYDGVNKRTATKITFKPITITADMTCDNSEPIRIEKINTANVVDLYNNELATQKISKNPKQQIYFDNIAPTVNVGEITGDVNSGEFCIPLNFSDGKGTVSDFDGLTASFAWCYDQDKQIPFKYAVTTSADTPSEYKESVLNNENNLAWNKFDLPVKDYYLHIKTDNSEIKNTKLYFRTEDWAGNVGEQSVDTDINIDRVAPNVALMSMNTEYENDTAKILAKVRVTDFNTDGLNVKYQLVDKGVEPTDSDWSEGLLNDGVFDFETKFDAAQKYEKELLVYATDFKGNKSNVSRYEVYADLTKAKAKYTIVSDLSQIHTKPDVQISAPDNPDNKANAATRVTLTMGDKTYASVYDSADSKNIFDFDGTWYAVTYNEDKTGFDVVTALTADGVNELKNFYGTVNVKFESAFADLTPVSGASIKPSNSEEEVTYQAEGDFNVMTAPVLDNVYNLEFTSIKDSNGDVIKATGVGDDKHIRRNGDMTDVRINFELSNTKVADWVTDNLDFDKSYVTITNSENNEVYNAKLSRNASQTLAMPLRDKDGNLLGTDTYRISVYLYQTGSDSPAEFKCDTAVLLDNIKTSSDVGVNRYEIIPEHEYYPIPNPIPSIVKESDTAFKTINIGNAEFKEIDRNEDEGYSLEQNMAHIVKMTLKSNDVSKELCGETIGKAEGFRLWNKACNGGEDLPFEKTTDLTREYEINLMQNPAKETLDGVTATGGLQFEKGSNTFCYQVKLENGNVSPIYEFTVNMVESIPQIAMDFDMNESQNYTDDNGTMHVISADATVKNAFSENGNVTVYYVHREDYSSWTADEIGLDEVVTLKGDSAFNYQNCRQDENGRDRLNFAFIAIDESGNSVSYIPQFKEKTKYTFENDALTVTQANLNTYNQGDYIYNFYAKNLDMDKSSFTVVKDGKTYNMPMKNYQYPNELGFEGGYYREDSTSTNLSIDFTRPWSVEKAGEPFFDSITFNFVGVHGDTATRTYTKDDENYGSLVTNFKYEKPRFVDVSDDDSLADYSYICNDRGVKVYFNGYLKLKGDTVYASAHYLPIYSNGTYKVEGEDMFGNTWTIPVTVTRLADGPKVTMSTLYKTKGDITANIEYTSPVTVTENDGNTFAKIENNGTNNVTVTATQPTKVTMKWTDNGAEKSKILNITNNEIKPIKPKVVWDYDEDDVVDGCIYGEVTAKLVDENGSTLVDTATGETPSHTFYPNSGTEFTFRNYKNQNDTLGEDYTVTLDVTLKDYQPPEEYVDTMPPSVEMVGYTVRGGVAQSKKLVLNLYDDNKHYLNPSLPDLSGGGYETVTDSISFMKKMGWSSHYRFNVIVSDINGVKLIAKAGLNAETPTFDSTSDTIDGVSVNGRTVDITKNAEFTLFAVDSCNNVTEIPLVADNLGEAPQPHLQKVVSGDMQTVKVYLIPPEDSDFTNLVMTNDNAKQETSDGEYNGLYYIEVTGNENIVINYTYTYKGENESGELKAAVTEIDNSPANKISEVWSENAKSSKTNKSVTAQLRFDKLITKAEWKNQSGYLPEIYKLDNQVTISYSENAPTMTLVCTAVNGQVCEITLNEVKNIDKNAPIITETIQPSENHRKVTVTLKADKEVIFRENGKQGTEFTRVINANGEYVYHFADAAGNLTEKVVKVDSIIDKDLSLTFSLASDGTDSKESPDKLGRLKVGDTVYVSANRNCTVTWNGDTTGQNLTAGAWTKLTVSEDLAGLYPTIKAKDEYSNTKYYHFMQIAMPDKKAPTIKLKKETVEIDLNSEDILSQLKANMTVSDNETEKDKIKLDVTYTKPQTTGTVRVTYTATDEAGNSSERYGYIYFYEDTQLRVSVNGEYIYRDMIVLSKNEAQNIVVESNGEPYSVKYKNGIKTVGQMKIGATELAKNKDNTEPITFVPKKAGYYTFNVQTQGRDNYRFVIYVQ</sequence>
<evidence type="ECO:0000256" key="1">
    <source>
        <dbReference type="SAM" id="SignalP"/>
    </source>
</evidence>